<accession>A0A1I9L2I9</accession>
<dbReference type="EMBL" id="KU197014">
    <property type="protein sequence ID" value="AMW36176.1"/>
    <property type="molecule type" value="Genomic_DNA"/>
</dbReference>
<protein>
    <submittedName>
        <fullName evidence="1">Uncharacterized protein</fullName>
    </submittedName>
</protein>
<evidence type="ECO:0000313" key="1">
    <source>
        <dbReference type="EMBL" id="AMW36176.1"/>
    </source>
</evidence>
<reference evidence="1 2" key="1">
    <citation type="submission" date="2015-11" db="EMBL/GenBank/DDBJ databases">
        <title>Bacteriophages of Xanthomonas arboricola pv. juglandis: Characterization of two phages.</title>
        <authorList>
            <person name="Domotor D."/>
            <person name="Frank T."/>
            <person name="Rakhely G."/>
            <person name="Doffkay Z."/>
            <person name="Schneider G."/>
            <person name="Kovacs T."/>
        </authorList>
    </citation>
    <scope>NUCLEOTIDE SEQUENCE [LARGE SCALE GENOMIC DNA]</scope>
</reference>
<dbReference type="Proteomes" id="UP000225190">
    <property type="component" value="Segment"/>
</dbReference>
<proteinExistence type="predicted"/>
<keyword evidence="2" id="KW-1185">Reference proteome</keyword>
<sequence>MSERLFTNAEMAQIVINNQIEARRKSLRVRLPFKPEPPKRFKPRLYWNTFYQQWAFAPDSLKTIRKLSYEQWVEWAKLRVKFNELNK</sequence>
<organism evidence="1 2">
    <name type="scientific">Xanthomonas phage XAJ2</name>
    <dbReference type="NCBI Taxonomy" id="1775249"/>
    <lineage>
        <taxon>Viruses</taxon>
        <taxon>Duplodnaviria</taxon>
        <taxon>Heunggongvirae</taxon>
        <taxon>Uroviricota</taxon>
        <taxon>Caudoviricetes</taxon>
        <taxon>Caudoviricetes incertae sedis</taxon>
        <taxon>Xajduovirus</taxon>
        <taxon>Xajduovirus XAJ2</taxon>
    </lineage>
</organism>
<evidence type="ECO:0000313" key="2">
    <source>
        <dbReference type="Proteomes" id="UP000225190"/>
    </source>
</evidence>
<name>A0A1I9L2I9_9CAUD</name>